<feature type="signal peptide" evidence="1">
    <location>
        <begin position="1"/>
        <end position="33"/>
    </location>
</feature>
<dbReference type="Gene3D" id="3.40.190.10">
    <property type="entry name" value="Periplasmic binding protein-like II"/>
    <property type="match status" value="2"/>
</dbReference>
<dbReference type="PANTHER" id="PTHR43649">
    <property type="entry name" value="ARABINOSE-BINDING PROTEIN-RELATED"/>
    <property type="match status" value="1"/>
</dbReference>
<accession>A0A370H2Y5</accession>
<evidence type="ECO:0000313" key="2">
    <source>
        <dbReference type="EMBL" id="RDI50580.1"/>
    </source>
</evidence>
<dbReference type="AlphaFoldDB" id="A0A370H2Y5"/>
<dbReference type="STRING" id="1210089.GCA_001613165_05547"/>
<evidence type="ECO:0000256" key="1">
    <source>
        <dbReference type="SAM" id="SignalP"/>
    </source>
</evidence>
<dbReference type="SUPFAM" id="SSF53850">
    <property type="entry name" value="Periplasmic binding protein-like II"/>
    <property type="match status" value="1"/>
</dbReference>
<gene>
    <name evidence="2" type="ORF">DFR68_10556</name>
</gene>
<keyword evidence="3" id="KW-1185">Reference proteome</keyword>
<dbReference type="InterPro" id="IPR050490">
    <property type="entry name" value="Bact_solute-bd_prot1"/>
</dbReference>
<comment type="caution">
    <text evidence="2">The sequence shown here is derived from an EMBL/GenBank/DDBJ whole genome shotgun (WGS) entry which is preliminary data.</text>
</comment>
<evidence type="ECO:0000313" key="3">
    <source>
        <dbReference type="Proteomes" id="UP000255355"/>
    </source>
</evidence>
<proteinExistence type="predicted"/>
<protein>
    <submittedName>
        <fullName evidence="2">Carbohydrate ABC transporter substrate-binding protein (CUT1 family)</fullName>
    </submittedName>
</protein>
<dbReference type="Pfam" id="PF01547">
    <property type="entry name" value="SBP_bac_1"/>
    <property type="match status" value="1"/>
</dbReference>
<dbReference type="InterPro" id="IPR006059">
    <property type="entry name" value="SBP"/>
</dbReference>
<keyword evidence="1" id="KW-0732">Signal</keyword>
<dbReference type="CDD" id="cd13585">
    <property type="entry name" value="PBP2_TMBP_like"/>
    <property type="match status" value="1"/>
</dbReference>
<sequence length="458" mass="49810">MTEYGPRYRPKRTRTLAALAVTTMLALSGCAGAGSFTSGGGDTVTIAMVSNSQMQDAIALSGEFERENPGTKLKFVSLSENEARAKITASVATGGGEFDVVMISNFETPQWAANGWLVDLSEHARRTPGYDTEDFIPSLRKSLSYNGNMYSVPFYGESSFLMYRKDLFEQAGLAMPADPTWEQVADFAAKLDDPADGRSGICLRGKPGWGESLAPLNTVINTFGGRWFDEQWNAQLTSPEVVRAVQFYVDLVRAHGEPGASTSGFSECATQLSQGNTAMWYDATSAVSVLEDPDSSKVVGKIGYVPAPVAQKPNSGWLYTWSLGIPTSSEKPDAAWKFISWMTGKPYIHMVGERLGWSHVPPGSRLSTYEIPEYRETSKAYGERTLSAMAGADPEHPTVQPVPYTGVQFLTIPEFQDLGTRVSQQISAAVAGRISVRDALEQAQQYADTVGKSYRGKQ</sequence>
<feature type="chain" id="PRO_5016843428" evidence="1">
    <location>
        <begin position="34"/>
        <end position="458"/>
    </location>
</feature>
<dbReference type="EMBL" id="QQAZ01000005">
    <property type="protein sequence ID" value="RDI50580.1"/>
    <property type="molecule type" value="Genomic_DNA"/>
</dbReference>
<name>A0A370H2Y5_9NOCA</name>
<dbReference type="PANTHER" id="PTHR43649:SF12">
    <property type="entry name" value="DIACETYLCHITOBIOSE BINDING PROTEIN DASA"/>
    <property type="match status" value="1"/>
</dbReference>
<dbReference type="OrthoDB" id="9770625at2"/>
<dbReference type="PROSITE" id="PS51257">
    <property type="entry name" value="PROKAR_LIPOPROTEIN"/>
    <property type="match status" value="1"/>
</dbReference>
<dbReference type="Proteomes" id="UP000255355">
    <property type="component" value="Unassembled WGS sequence"/>
</dbReference>
<organism evidence="2 3">
    <name type="scientific">Nocardia mexicana</name>
    <dbReference type="NCBI Taxonomy" id="279262"/>
    <lineage>
        <taxon>Bacteria</taxon>
        <taxon>Bacillati</taxon>
        <taxon>Actinomycetota</taxon>
        <taxon>Actinomycetes</taxon>
        <taxon>Mycobacteriales</taxon>
        <taxon>Nocardiaceae</taxon>
        <taxon>Nocardia</taxon>
    </lineage>
</organism>
<reference evidence="2 3" key="1">
    <citation type="submission" date="2018-07" db="EMBL/GenBank/DDBJ databases">
        <title>Genomic Encyclopedia of Type Strains, Phase IV (KMG-IV): sequencing the most valuable type-strain genomes for metagenomic binning, comparative biology and taxonomic classification.</title>
        <authorList>
            <person name="Goeker M."/>
        </authorList>
    </citation>
    <scope>NUCLEOTIDE SEQUENCE [LARGE SCALE GENOMIC DNA]</scope>
    <source>
        <strain evidence="2 3">DSM 44952</strain>
    </source>
</reference>